<gene>
    <name evidence="5" type="ORF">Q7C36_000109</name>
</gene>
<dbReference type="InterPro" id="IPR003961">
    <property type="entry name" value="FN3_dom"/>
</dbReference>
<dbReference type="AlphaFoldDB" id="A0AA88NVH3"/>
<protein>
    <recommendedName>
        <fullName evidence="4">Fibronectin type-III domain-containing protein</fullName>
    </recommendedName>
</protein>
<evidence type="ECO:0000313" key="6">
    <source>
        <dbReference type="Proteomes" id="UP001187315"/>
    </source>
</evidence>
<keyword evidence="2" id="KW-0812">Transmembrane</keyword>
<dbReference type="InterPro" id="IPR050650">
    <property type="entry name" value="Type-II_Cytokine-TF_Rcpt"/>
</dbReference>
<keyword evidence="3" id="KW-0732">Signal</keyword>
<feature type="domain" description="Fibronectin type-III" evidence="4">
    <location>
        <begin position="14"/>
        <end position="110"/>
    </location>
</feature>
<dbReference type="PANTHER" id="PTHR20859">
    <property type="entry name" value="INTERFERON/INTERLEUKIN RECEPTOR"/>
    <property type="match status" value="1"/>
</dbReference>
<reference evidence="5" key="1">
    <citation type="submission" date="2023-08" db="EMBL/GenBank/DDBJ databases">
        <title>Pelteobagrus vachellii genome.</title>
        <authorList>
            <person name="Liu H."/>
        </authorList>
    </citation>
    <scope>NUCLEOTIDE SEQUENCE</scope>
    <source>
        <strain evidence="5">PRFRI_2022a</strain>
        <tissue evidence="5">Muscle</tissue>
    </source>
</reference>
<evidence type="ECO:0000259" key="4">
    <source>
        <dbReference type="Pfam" id="PF01108"/>
    </source>
</evidence>
<dbReference type="Pfam" id="PF01108">
    <property type="entry name" value="Tissue_fac"/>
    <property type="match status" value="1"/>
</dbReference>
<keyword evidence="2" id="KW-1133">Transmembrane helix</keyword>
<dbReference type="Gene3D" id="2.60.40.10">
    <property type="entry name" value="Immunoglobulins"/>
    <property type="match status" value="2"/>
</dbReference>
<dbReference type="Proteomes" id="UP001187315">
    <property type="component" value="Unassembled WGS sequence"/>
</dbReference>
<dbReference type="PANTHER" id="PTHR20859:SF53">
    <property type="entry name" value="INTERLEUKIN-22 RECEPTOR SUBUNIT ALPHA-1"/>
    <property type="match status" value="1"/>
</dbReference>
<evidence type="ECO:0000313" key="5">
    <source>
        <dbReference type="EMBL" id="KAK2868238.1"/>
    </source>
</evidence>
<evidence type="ECO:0000256" key="2">
    <source>
        <dbReference type="SAM" id="Phobius"/>
    </source>
</evidence>
<evidence type="ECO:0000256" key="3">
    <source>
        <dbReference type="SAM" id="SignalP"/>
    </source>
</evidence>
<sequence>MLQMRSLIETVTSAFLITALSTHAALLPASLNVSIQSENMRHILKWSPLNESCFSVSYTVRYQGEFEYMQNARWQDEPSCGNIVRTECDLTVALSSDSDYNISVLARCNDSTLWTQLPKSFNRRDTVLLAPQMDVNTKDGLIEVYFGERQNHININLQIWKEGDEENASVTEITSQMFHHRVGQGGAGTYCLRAEAVLDLSNKRNSTYRCVRVREPTPSWLIPLAAGIAVTLSLMLALILGLITPRCSLWIRKSVYKKEAMPKALLDWSKSTPILLNKALHESTHTVSLLDPSQDENGENVRDQDDV</sequence>
<dbReference type="InterPro" id="IPR013783">
    <property type="entry name" value="Ig-like_fold"/>
</dbReference>
<keyword evidence="6" id="KW-1185">Reference proteome</keyword>
<comment type="caution">
    <text evidence="5">The sequence shown here is derived from an EMBL/GenBank/DDBJ whole genome shotgun (WGS) entry which is preliminary data.</text>
</comment>
<dbReference type="SUPFAM" id="SSF49265">
    <property type="entry name" value="Fibronectin type III"/>
    <property type="match status" value="1"/>
</dbReference>
<dbReference type="GO" id="GO:0004896">
    <property type="term" value="F:cytokine receptor activity"/>
    <property type="evidence" value="ECO:0007669"/>
    <property type="project" value="TreeGrafter"/>
</dbReference>
<dbReference type="InterPro" id="IPR036116">
    <property type="entry name" value="FN3_sf"/>
</dbReference>
<proteinExistence type="predicted"/>
<feature type="region of interest" description="Disordered" evidence="1">
    <location>
        <begin position="287"/>
        <end position="307"/>
    </location>
</feature>
<feature type="transmembrane region" description="Helical" evidence="2">
    <location>
        <begin position="220"/>
        <end position="243"/>
    </location>
</feature>
<feature type="signal peptide" evidence="3">
    <location>
        <begin position="1"/>
        <end position="24"/>
    </location>
</feature>
<keyword evidence="2" id="KW-0472">Membrane</keyword>
<accession>A0AA88NVH3</accession>
<dbReference type="GO" id="GO:0005886">
    <property type="term" value="C:plasma membrane"/>
    <property type="evidence" value="ECO:0007669"/>
    <property type="project" value="TreeGrafter"/>
</dbReference>
<organism evidence="5 6">
    <name type="scientific">Tachysurus vachellii</name>
    <name type="common">Darkbarbel catfish</name>
    <name type="synonym">Pelteobagrus vachellii</name>
    <dbReference type="NCBI Taxonomy" id="175792"/>
    <lineage>
        <taxon>Eukaryota</taxon>
        <taxon>Metazoa</taxon>
        <taxon>Chordata</taxon>
        <taxon>Craniata</taxon>
        <taxon>Vertebrata</taxon>
        <taxon>Euteleostomi</taxon>
        <taxon>Actinopterygii</taxon>
        <taxon>Neopterygii</taxon>
        <taxon>Teleostei</taxon>
        <taxon>Ostariophysi</taxon>
        <taxon>Siluriformes</taxon>
        <taxon>Bagridae</taxon>
        <taxon>Tachysurus</taxon>
    </lineage>
</organism>
<evidence type="ECO:0000256" key="1">
    <source>
        <dbReference type="SAM" id="MobiDB-lite"/>
    </source>
</evidence>
<feature type="chain" id="PRO_5041663292" description="Fibronectin type-III domain-containing protein" evidence="3">
    <location>
        <begin position="25"/>
        <end position="307"/>
    </location>
</feature>
<dbReference type="EMBL" id="JAVHJS010000001">
    <property type="protein sequence ID" value="KAK2868238.1"/>
    <property type="molecule type" value="Genomic_DNA"/>
</dbReference>
<name>A0AA88NVH3_TACVA</name>